<dbReference type="RefSeq" id="WP_284103229.1">
    <property type="nucleotide sequence ID" value="NZ_JARRAF010000064.1"/>
</dbReference>
<dbReference type="Proteomes" id="UP001172778">
    <property type="component" value="Unassembled WGS sequence"/>
</dbReference>
<sequence length="610" mass="64519">MKKLALSLSLISLCTSAAFAAAIPAGISQFSARLYTDGLGRAPEQTVWDNTIRYLDANDCSPEIAKSFARGVMLSTEFQSITGSDYGDKLMRLYRATLFRDPDQGGLAFWLDVANRTHDWPLIVEEILKSSEFADNVRNNICNQTTGGNATIGMQKNHQPIRVFNGVAGQFNGGTRAQLQTLLDQAGAEAKRTGQRQTVTLSQGALVELNDAESLLIPVNVTLTTAGNLAPNQYPRMARIYRSGASIKGPLVALQGAMPAAGAKPGPGAELIGVWVDGMRSVLAPKQDGKTYDPTYEQNNVQVRGANARVANNFLTDAAAWSALYVTSNYRGQFGTCSGSKIIGNLVTLFGSGHFPATIPNNNSTSNWTDGISVACGNTEIAYNSVVDATDVGIILFRNPETDLVSGIASTAAAVQDSKIYNNTVLNAGNSAYGALATDALNQCQLTPIAPGSLEAINHAVECSKKNRAPFDGARFDQNLILGTPTVHYDIMLAVGTRPWFGKGSITASGVEFSNNRTGSTPILVNTGVLVGGMKNAKLSNNLFSLITKKLAPCPEGTIVNLPAYRSNSFGTSHDFDPSSGLSLLGNQINGSPAVATPVQVDNGCISGNH</sequence>
<comment type="caution">
    <text evidence="2">The sequence shown here is derived from an EMBL/GenBank/DDBJ whole genome shotgun (WGS) entry which is preliminary data.</text>
</comment>
<dbReference type="SUPFAM" id="SSF51126">
    <property type="entry name" value="Pectin lyase-like"/>
    <property type="match status" value="1"/>
</dbReference>
<name>A0ABT7E4C0_9NEIS</name>
<accession>A0ABT7E4C0</accession>
<feature type="chain" id="PRO_5046902556" evidence="1">
    <location>
        <begin position="21"/>
        <end position="610"/>
    </location>
</feature>
<protein>
    <submittedName>
        <fullName evidence="2">DUF4214 domain-containing protein</fullName>
    </submittedName>
</protein>
<evidence type="ECO:0000256" key="1">
    <source>
        <dbReference type="SAM" id="SignalP"/>
    </source>
</evidence>
<reference evidence="2" key="1">
    <citation type="submission" date="2023-03" db="EMBL/GenBank/DDBJ databases">
        <title>Chitinimonas shenzhenensis gen. nov., sp. nov., a novel member of family Burkholderiaceae isolated from activated sludge collected in Shen Zhen, China.</title>
        <authorList>
            <person name="Wang X."/>
        </authorList>
    </citation>
    <scope>NUCLEOTIDE SEQUENCE</scope>
    <source>
        <strain evidence="2">DQS-5</strain>
    </source>
</reference>
<organism evidence="2 3">
    <name type="scientific">Parachitinimonas caeni</name>
    <dbReference type="NCBI Taxonomy" id="3031301"/>
    <lineage>
        <taxon>Bacteria</taxon>
        <taxon>Pseudomonadati</taxon>
        <taxon>Pseudomonadota</taxon>
        <taxon>Betaproteobacteria</taxon>
        <taxon>Neisseriales</taxon>
        <taxon>Chitinibacteraceae</taxon>
        <taxon>Parachitinimonas</taxon>
    </lineage>
</organism>
<evidence type="ECO:0000313" key="3">
    <source>
        <dbReference type="Proteomes" id="UP001172778"/>
    </source>
</evidence>
<evidence type="ECO:0000313" key="2">
    <source>
        <dbReference type="EMBL" id="MDK2126909.1"/>
    </source>
</evidence>
<keyword evidence="1" id="KW-0732">Signal</keyword>
<keyword evidence="3" id="KW-1185">Reference proteome</keyword>
<dbReference type="InterPro" id="IPR011050">
    <property type="entry name" value="Pectin_lyase_fold/virulence"/>
</dbReference>
<feature type="signal peptide" evidence="1">
    <location>
        <begin position="1"/>
        <end position="20"/>
    </location>
</feature>
<gene>
    <name evidence="2" type="ORF">PZA18_22965</name>
</gene>
<dbReference type="EMBL" id="JARRAF010000064">
    <property type="protein sequence ID" value="MDK2126909.1"/>
    <property type="molecule type" value="Genomic_DNA"/>
</dbReference>
<proteinExistence type="predicted"/>